<gene>
    <name evidence="1" type="ORF">CRP01_04505</name>
</gene>
<evidence type="ECO:0000313" key="2">
    <source>
        <dbReference type="Proteomes" id="UP000223913"/>
    </source>
</evidence>
<dbReference type="AlphaFoldDB" id="A0A2D0NHC2"/>
<dbReference type="Proteomes" id="UP000223913">
    <property type="component" value="Unassembled WGS sequence"/>
</dbReference>
<dbReference type="EMBL" id="PDUD01000005">
    <property type="protein sequence ID" value="PHN07786.1"/>
    <property type="molecule type" value="Genomic_DNA"/>
</dbReference>
<accession>A0A2D0NHC2</accession>
<protein>
    <submittedName>
        <fullName evidence="1">Uncharacterized protein</fullName>
    </submittedName>
</protein>
<reference evidence="1 2" key="1">
    <citation type="submission" date="2017-10" db="EMBL/GenBank/DDBJ databases">
        <title>The draft genome sequence of Lewinella nigricans NBRC 102662.</title>
        <authorList>
            <person name="Wang K."/>
        </authorList>
    </citation>
    <scope>NUCLEOTIDE SEQUENCE [LARGE SCALE GENOMIC DNA]</scope>
    <source>
        <strain evidence="1 2">NBRC 102662</strain>
    </source>
</reference>
<organism evidence="1 2">
    <name type="scientific">Flavilitoribacter nigricans (strain ATCC 23147 / DSM 23189 / NBRC 102662 / NCIMB 1420 / SS-2)</name>
    <name type="common">Lewinella nigricans</name>
    <dbReference type="NCBI Taxonomy" id="1122177"/>
    <lineage>
        <taxon>Bacteria</taxon>
        <taxon>Pseudomonadati</taxon>
        <taxon>Bacteroidota</taxon>
        <taxon>Saprospiria</taxon>
        <taxon>Saprospirales</taxon>
        <taxon>Lewinellaceae</taxon>
        <taxon>Flavilitoribacter</taxon>
    </lineage>
</organism>
<proteinExistence type="predicted"/>
<dbReference type="RefSeq" id="WP_099148818.1">
    <property type="nucleotide sequence ID" value="NZ_PDUD01000005.1"/>
</dbReference>
<keyword evidence="2" id="KW-1185">Reference proteome</keyword>
<name>A0A2D0NHC2_FLAN2</name>
<sequence>MNTYNPNLLIICTQYTEWTVPIYQPFGIFWDQPERRKIKSISFEQISNDYEAEASSIPIPDILIFDEAINPIAYKKAQEIIQEIIATKESVYLVVHKKNLTPYKGWVKALAGDKWVSHQQKNSTEGPTVDMLKKLNPAYHQRKRAVYYQLLADYFSGRRMDDLEELQFQLLNSFDQEKYGELADSLIRQELQSEQMSQLLQQYVLLRDLIHALARTSDPRMIGRYKLEMARLFWGDGRGF</sequence>
<evidence type="ECO:0000313" key="1">
    <source>
        <dbReference type="EMBL" id="PHN07786.1"/>
    </source>
</evidence>
<comment type="caution">
    <text evidence="1">The sequence shown here is derived from an EMBL/GenBank/DDBJ whole genome shotgun (WGS) entry which is preliminary data.</text>
</comment>